<proteinExistence type="predicted"/>
<dbReference type="EMBL" id="FOQY01000002">
    <property type="protein sequence ID" value="SFI29829.1"/>
    <property type="molecule type" value="Genomic_DNA"/>
</dbReference>
<organism evidence="1 2">
    <name type="scientific">Streptosporangium canum</name>
    <dbReference type="NCBI Taxonomy" id="324952"/>
    <lineage>
        <taxon>Bacteria</taxon>
        <taxon>Bacillati</taxon>
        <taxon>Actinomycetota</taxon>
        <taxon>Actinomycetes</taxon>
        <taxon>Streptosporangiales</taxon>
        <taxon>Streptosporangiaceae</taxon>
        <taxon>Streptosporangium</taxon>
    </lineage>
</organism>
<dbReference type="Proteomes" id="UP000199111">
    <property type="component" value="Unassembled WGS sequence"/>
</dbReference>
<dbReference type="GeneID" id="96304063"/>
<protein>
    <submittedName>
        <fullName evidence="1">Uncharacterized protein</fullName>
    </submittedName>
</protein>
<name>A0A1I3H2C5_9ACTN</name>
<evidence type="ECO:0000313" key="2">
    <source>
        <dbReference type="Proteomes" id="UP000199111"/>
    </source>
</evidence>
<keyword evidence="2" id="KW-1185">Reference proteome</keyword>
<reference evidence="2" key="1">
    <citation type="submission" date="2016-10" db="EMBL/GenBank/DDBJ databases">
        <authorList>
            <person name="Varghese N."/>
            <person name="Submissions S."/>
        </authorList>
    </citation>
    <scope>NUCLEOTIDE SEQUENCE [LARGE SCALE GENOMIC DNA]</scope>
    <source>
        <strain evidence="2">CGMCC 4.2126</strain>
    </source>
</reference>
<dbReference type="RefSeq" id="WP_093885636.1">
    <property type="nucleotide sequence ID" value="NZ_FOQY01000002.1"/>
</dbReference>
<gene>
    <name evidence="1" type="ORF">SAMN05216275_102325</name>
</gene>
<accession>A0A1I3H2C5</accession>
<dbReference type="AlphaFoldDB" id="A0A1I3H2C5"/>
<sequence>MTSPPLVLSRHHEVRAALADPALTVVAAPRPPFALTVAWLRGAVGRFADGALHAGRRAAAVEVPAGLDAPALRAEAFARASHRPAASPPVEPALAAGVVEAVRR</sequence>
<evidence type="ECO:0000313" key="1">
    <source>
        <dbReference type="EMBL" id="SFI29829.1"/>
    </source>
</evidence>